<dbReference type="Gene3D" id="3.30.700.10">
    <property type="entry name" value="Glycoprotein, Type 4 Pilin"/>
    <property type="match status" value="1"/>
</dbReference>
<evidence type="ECO:0000256" key="1">
    <source>
        <dbReference type="SAM" id="Phobius"/>
    </source>
</evidence>
<evidence type="ECO:0000313" key="2">
    <source>
        <dbReference type="EMBL" id="NEZ56437.1"/>
    </source>
</evidence>
<dbReference type="PROSITE" id="PS00409">
    <property type="entry name" value="PROKAR_NTER_METHYL"/>
    <property type="match status" value="1"/>
</dbReference>
<keyword evidence="3" id="KW-1185">Reference proteome</keyword>
<name>A0A6M0RJM9_9CYAN</name>
<gene>
    <name evidence="2" type="ORF">DXZ20_12285</name>
</gene>
<dbReference type="SUPFAM" id="SSF54523">
    <property type="entry name" value="Pili subunits"/>
    <property type="match status" value="1"/>
</dbReference>
<dbReference type="InterPro" id="IPR012902">
    <property type="entry name" value="N_methyl_site"/>
</dbReference>
<dbReference type="RefSeq" id="WP_163698445.1">
    <property type="nucleotide sequence ID" value="NZ_QXHD01000004.1"/>
</dbReference>
<comment type="caution">
    <text evidence="2">The sequence shown here is derived from an EMBL/GenBank/DDBJ whole genome shotgun (WGS) entry which is preliminary data.</text>
</comment>
<dbReference type="NCBIfam" id="TIGR02532">
    <property type="entry name" value="IV_pilin_GFxxxE"/>
    <property type="match status" value="1"/>
</dbReference>
<reference evidence="2 3" key="1">
    <citation type="journal article" date="2020" name="Microb. Ecol.">
        <title>Ecogenomics of the Marine Benthic Filamentous Cyanobacterium Adonisia.</title>
        <authorList>
            <person name="Walter J.M."/>
            <person name="Coutinho F.H."/>
            <person name="Leomil L."/>
            <person name="Hargreaves P.I."/>
            <person name="Campeao M.E."/>
            <person name="Vieira V.V."/>
            <person name="Silva B.S."/>
            <person name="Fistarol G.O."/>
            <person name="Salomon P.S."/>
            <person name="Sawabe T."/>
            <person name="Mino S."/>
            <person name="Hosokawa M."/>
            <person name="Miyashita H."/>
            <person name="Maruyama F."/>
            <person name="van Verk M.C."/>
            <person name="Dutilh B.E."/>
            <person name="Thompson C.C."/>
            <person name="Thompson F.L."/>
        </authorList>
    </citation>
    <scope>NUCLEOTIDE SEQUENCE [LARGE SCALE GENOMIC DNA]</scope>
    <source>
        <strain evidence="2 3">CCMR0081</strain>
    </source>
</reference>
<dbReference type="InterPro" id="IPR045584">
    <property type="entry name" value="Pilin-like"/>
</dbReference>
<protein>
    <submittedName>
        <fullName evidence="2">Type II secretion system protein</fullName>
    </submittedName>
</protein>
<dbReference type="AlphaFoldDB" id="A0A6M0RJM9"/>
<sequence length="181" mass="20420">MSKFHRLQYSVARDSGFTLLETIIVLVVVGILSALVLPTWNGSQERWRVSEAQSNAYSAIRKTQAMAMHQHVTWQFSIRESLAGEVEWAMHPLSGVPVDWTSLGDKALDLDLADTTLHKRDGAYYIRFDYKGRLASQTRTLTFTSSRAPSIKSCIVMSTLLGAIRQSHEQPKPNARGRYCY</sequence>
<dbReference type="EMBL" id="QXHD01000004">
    <property type="protein sequence ID" value="NEZ56437.1"/>
    <property type="molecule type" value="Genomic_DNA"/>
</dbReference>
<feature type="transmembrane region" description="Helical" evidence="1">
    <location>
        <begin position="20"/>
        <end position="40"/>
    </location>
</feature>
<evidence type="ECO:0000313" key="3">
    <source>
        <dbReference type="Proteomes" id="UP000481033"/>
    </source>
</evidence>
<dbReference type="Pfam" id="PF07963">
    <property type="entry name" value="N_methyl"/>
    <property type="match status" value="1"/>
</dbReference>
<keyword evidence="1" id="KW-0812">Transmembrane</keyword>
<accession>A0A6M0RJM9</accession>
<keyword evidence="1" id="KW-0472">Membrane</keyword>
<keyword evidence="1" id="KW-1133">Transmembrane helix</keyword>
<dbReference type="Proteomes" id="UP000481033">
    <property type="component" value="Unassembled WGS sequence"/>
</dbReference>
<organism evidence="2 3">
    <name type="scientific">Adonisia turfae CCMR0081</name>
    <dbReference type="NCBI Taxonomy" id="2292702"/>
    <lineage>
        <taxon>Bacteria</taxon>
        <taxon>Bacillati</taxon>
        <taxon>Cyanobacteriota</taxon>
        <taxon>Adonisia</taxon>
        <taxon>Adonisia turfae</taxon>
    </lineage>
</organism>
<proteinExistence type="predicted"/>